<dbReference type="Proteomes" id="UP000733611">
    <property type="component" value="Unassembled WGS sequence"/>
</dbReference>
<feature type="transmembrane region" description="Helical" evidence="1">
    <location>
        <begin position="46"/>
        <end position="65"/>
    </location>
</feature>
<accession>A0A948WYB3</accession>
<evidence type="ECO:0000313" key="2">
    <source>
        <dbReference type="EMBL" id="MBU3843613.1"/>
    </source>
</evidence>
<evidence type="ECO:0000313" key="3">
    <source>
        <dbReference type="Proteomes" id="UP000733611"/>
    </source>
</evidence>
<feature type="transmembrane region" description="Helical" evidence="1">
    <location>
        <begin position="12"/>
        <end position="34"/>
    </location>
</feature>
<protein>
    <submittedName>
        <fullName evidence="2">Uncharacterized protein</fullName>
    </submittedName>
</protein>
<comment type="caution">
    <text evidence="2">The sequence shown here is derived from an EMBL/GenBank/DDBJ whole genome shotgun (WGS) entry which is preliminary data.</text>
</comment>
<keyword evidence="1" id="KW-0472">Membrane</keyword>
<reference evidence="2" key="1">
    <citation type="journal article" date="2021" name="PeerJ">
        <title>Extensive microbial diversity within the chicken gut microbiome revealed by metagenomics and culture.</title>
        <authorList>
            <person name="Gilroy R."/>
            <person name="Ravi A."/>
            <person name="Getino M."/>
            <person name="Pursley I."/>
            <person name="Horton D.L."/>
            <person name="Alikhan N.F."/>
            <person name="Baker D."/>
            <person name="Gharbi K."/>
            <person name="Hall N."/>
            <person name="Watson M."/>
            <person name="Adriaenssens E.M."/>
            <person name="Foster-Nyarko E."/>
            <person name="Jarju S."/>
            <person name="Secka A."/>
            <person name="Antonio M."/>
            <person name="Oren A."/>
            <person name="Chaudhuri R.R."/>
            <person name="La Ragione R."/>
            <person name="Hildebrand F."/>
            <person name="Pallen M.J."/>
        </authorList>
    </citation>
    <scope>NUCLEOTIDE SEQUENCE</scope>
    <source>
        <strain evidence="2">378</strain>
    </source>
</reference>
<dbReference type="EMBL" id="JAHLFE010000035">
    <property type="protein sequence ID" value="MBU3843613.1"/>
    <property type="molecule type" value="Genomic_DNA"/>
</dbReference>
<organism evidence="2 3">
    <name type="scientific">Candidatus Anaerobiospirillum pullicola</name>
    <dbReference type="NCBI Taxonomy" id="2838451"/>
    <lineage>
        <taxon>Bacteria</taxon>
        <taxon>Pseudomonadati</taxon>
        <taxon>Pseudomonadota</taxon>
        <taxon>Gammaproteobacteria</taxon>
        <taxon>Aeromonadales</taxon>
        <taxon>Succinivibrionaceae</taxon>
        <taxon>Anaerobiospirillum</taxon>
    </lineage>
</organism>
<keyword evidence="1" id="KW-1133">Transmembrane helix</keyword>
<evidence type="ECO:0000256" key="1">
    <source>
        <dbReference type="SAM" id="Phobius"/>
    </source>
</evidence>
<proteinExistence type="predicted"/>
<sequence length="75" mass="8401">MSEKDYTHKVLSYAGQVLTYLVSVLLLVIVYVILAVSTLSFTKMCALGVLSAIFIGSIVLCIRIMRKHLRKLRSL</sequence>
<gene>
    <name evidence="2" type="ORF">H9847_01885</name>
</gene>
<dbReference type="AlphaFoldDB" id="A0A948WYB3"/>
<keyword evidence="1" id="KW-0812">Transmembrane</keyword>
<name>A0A948WYB3_9GAMM</name>
<reference evidence="2" key="2">
    <citation type="submission" date="2021-04" db="EMBL/GenBank/DDBJ databases">
        <authorList>
            <person name="Gilroy R."/>
        </authorList>
    </citation>
    <scope>NUCLEOTIDE SEQUENCE</scope>
    <source>
        <strain evidence="2">378</strain>
    </source>
</reference>